<dbReference type="OrthoDB" id="374862at2759"/>
<dbReference type="GeneID" id="39737238"/>
<accession>A0A1J1H9C6</accession>
<dbReference type="Proteomes" id="UP000220158">
    <property type="component" value="Chromosome 11"/>
</dbReference>
<gene>
    <name evidence="1" type="primary">PALM</name>
    <name evidence="1" type="ORF">PRELSG_1146000</name>
</gene>
<reference evidence="1 2" key="1">
    <citation type="submission" date="2015-04" db="EMBL/GenBank/DDBJ databases">
        <authorList>
            <consortium name="Pathogen Informatics"/>
        </authorList>
    </citation>
    <scope>NUCLEOTIDE SEQUENCE [LARGE SCALE GENOMIC DNA]</scope>
    <source>
        <strain evidence="1 2">SGS1</strain>
    </source>
</reference>
<evidence type="ECO:0000313" key="1">
    <source>
        <dbReference type="EMBL" id="CRH01111.1"/>
    </source>
</evidence>
<protein>
    <submittedName>
        <fullName evidence="1">Liver merozoite formation protein, putative</fullName>
    </submittedName>
</protein>
<dbReference type="VEuPathDB" id="PlasmoDB:PRELSG_1146000"/>
<evidence type="ECO:0000313" key="2">
    <source>
        <dbReference type="Proteomes" id="UP000220158"/>
    </source>
</evidence>
<name>A0A1J1H9C6_PLARL</name>
<dbReference type="KEGG" id="prel:PRELSG_1146000"/>
<dbReference type="EMBL" id="LN835306">
    <property type="protein sequence ID" value="CRH01111.1"/>
    <property type="molecule type" value="Genomic_DNA"/>
</dbReference>
<dbReference type="AlphaFoldDB" id="A0A1J1H9C6"/>
<keyword evidence="1" id="KW-0477">Merozoite</keyword>
<keyword evidence="2" id="KW-1185">Reference proteome</keyword>
<dbReference type="OMA" id="GNPQIME"/>
<sequence length="301" mass="36398">MELSFYIFFLIFYFFLCMCNGKKVLFINILNGINVSYNKKHINKSIPNHEYFSNQAIFLNKNAAQQNKTIETSPIKTDEENENKLKQYIYTLSHLTIFDTDREKDISLNISLLIKACLASHNYIKNVEIYTSEVQNKEVCSFIYENSKDFENFFNIHISKYMEFFDNPKIDETLKSYINDKNLYENELVIYNKINKNTKLRKDVLQDILFECIRTNRIIQYSLAVNKFNLFSYHILSKVFMYFKTDDFYYHVFLDNIKKIKYYYTTKNIKDEDKKKIYSVIDNYIYILNYMNEMYENRNTL</sequence>
<proteinExistence type="predicted"/>
<dbReference type="RefSeq" id="XP_028534112.1">
    <property type="nucleotide sequence ID" value="XM_028677754.1"/>
</dbReference>
<organism evidence="1 2">
    <name type="scientific">Plasmodium relictum</name>
    <dbReference type="NCBI Taxonomy" id="85471"/>
    <lineage>
        <taxon>Eukaryota</taxon>
        <taxon>Sar</taxon>
        <taxon>Alveolata</taxon>
        <taxon>Apicomplexa</taxon>
        <taxon>Aconoidasida</taxon>
        <taxon>Haemosporida</taxon>
        <taxon>Plasmodiidae</taxon>
        <taxon>Plasmodium</taxon>
        <taxon>Plasmodium (Haemamoeba)</taxon>
    </lineage>
</organism>